<gene>
    <name evidence="5" type="ORF">PIIN_01355</name>
</gene>
<dbReference type="EMBL" id="CAFZ01000015">
    <property type="protein sequence ID" value="CCA67526.1"/>
    <property type="molecule type" value="Genomic_DNA"/>
</dbReference>
<dbReference type="Gene3D" id="2.40.50.140">
    <property type="entry name" value="Nucleic acid-binding proteins"/>
    <property type="match status" value="1"/>
</dbReference>
<evidence type="ECO:0000256" key="2">
    <source>
        <dbReference type="ARBA" id="ARBA00022980"/>
    </source>
</evidence>
<evidence type="ECO:0008006" key="7">
    <source>
        <dbReference type="Google" id="ProtNLM"/>
    </source>
</evidence>
<dbReference type="Pfam" id="PF00366">
    <property type="entry name" value="Ribosomal_S17"/>
    <property type="match status" value="1"/>
</dbReference>
<keyword evidence="4" id="KW-0175">Coiled coil</keyword>
<dbReference type="InterPro" id="IPR000266">
    <property type="entry name" value="Ribosomal_uS17"/>
</dbReference>
<dbReference type="GO" id="GO:0006412">
    <property type="term" value="P:translation"/>
    <property type="evidence" value="ECO:0007669"/>
    <property type="project" value="InterPro"/>
</dbReference>
<comment type="caution">
    <text evidence="5">The sequence shown here is derived from an EMBL/GenBank/DDBJ whole genome shotgun (WGS) entry which is preliminary data.</text>
</comment>
<dbReference type="CDD" id="cd00364">
    <property type="entry name" value="Ribosomal_uS17"/>
    <property type="match status" value="1"/>
</dbReference>
<dbReference type="GO" id="GO:0005840">
    <property type="term" value="C:ribosome"/>
    <property type="evidence" value="ECO:0007669"/>
    <property type="project" value="UniProtKB-KW"/>
</dbReference>
<evidence type="ECO:0000256" key="4">
    <source>
        <dbReference type="SAM" id="Coils"/>
    </source>
</evidence>
<dbReference type="OrthoDB" id="274752at2759"/>
<name>G4T8A0_SERID</name>
<dbReference type="GO" id="GO:0003735">
    <property type="term" value="F:structural constituent of ribosome"/>
    <property type="evidence" value="ECO:0007669"/>
    <property type="project" value="InterPro"/>
</dbReference>
<sequence length="161" mass="17986">MPISLVGRVVKSGFMNKTVTVSVDRWATHPRTHKTIKRTTKVLTHDPRNVLRTEDVVRIRSCTRKSKRKQHELEVILQRGWDGQQFDKANPGRAPPIAVTQRALQLMRAENAKLKEQLGKEEVSEPMQESEIQGLATPVNISGHTEVLSNHAAPASSPSQA</sequence>
<evidence type="ECO:0000256" key="1">
    <source>
        <dbReference type="ARBA" id="ARBA00010254"/>
    </source>
</evidence>
<comment type="similarity">
    <text evidence="1">Belongs to the universal ribosomal protein uS17 family.</text>
</comment>
<dbReference type="InterPro" id="IPR012340">
    <property type="entry name" value="NA-bd_OB-fold"/>
</dbReference>
<dbReference type="PANTHER" id="PTHR10744:SF1">
    <property type="entry name" value="SMALL RIBOSOMAL SUBUNIT PROTEIN US17M"/>
    <property type="match status" value="1"/>
</dbReference>
<dbReference type="GO" id="GO:1990904">
    <property type="term" value="C:ribonucleoprotein complex"/>
    <property type="evidence" value="ECO:0007669"/>
    <property type="project" value="UniProtKB-KW"/>
</dbReference>
<dbReference type="AlphaFoldDB" id="G4T8A0"/>
<keyword evidence="2" id="KW-0689">Ribosomal protein</keyword>
<reference evidence="5 6" key="1">
    <citation type="journal article" date="2011" name="PLoS Pathog.">
        <title>Endophytic Life Strategies Decoded by Genome and Transcriptome Analyses of the Mutualistic Root Symbiont Piriformospora indica.</title>
        <authorList>
            <person name="Zuccaro A."/>
            <person name="Lahrmann U."/>
            <person name="Guldener U."/>
            <person name="Langen G."/>
            <person name="Pfiffi S."/>
            <person name="Biedenkopf D."/>
            <person name="Wong P."/>
            <person name="Samans B."/>
            <person name="Grimm C."/>
            <person name="Basiewicz M."/>
            <person name="Murat C."/>
            <person name="Martin F."/>
            <person name="Kogel K.H."/>
        </authorList>
    </citation>
    <scope>NUCLEOTIDE SEQUENCE [LARGE SCALE GENOMIC DNA]</scope>
    <source>
        <strain evidence="5 6">DSM 11827</strain>
    </source>
</reference>
<keyword evidence="6" id="KW-1185">Reference proteome</keyword>
<accession>G4T8A0</accession>
<evidence type="ECO:0000313" key="6">
    <source>
        <dbReference type="Proteomes" id="UP000007148"/>
    </source>
</evidence>
<dbReference type="eggNOG" id="ENOG502SBJ5">
    <property type="taxonomic scope" value="Eukaryota"/>
</dbReference>
<dbReference type="HOGENOM" id="CLU_1644373_0_0_1"/>
<feature type="coiled-coil region" evidence="4">
    <location>
        <begin position="97"/>
        <end position="124"/>
    </location>
</feature>
<protein>
    <recommendedName>
        <fullName evidence="7">30S ribosomal protein S17</fullName>
    </recommendedName>
</protein>
<proteinExistence type="inferred from homology"/>
<evidence type="ECO:0000313" key="5">
    <source>
        <dbReference type="EMBL" id="CCA67526.1"/>
    </source>
</evidence>
<dbReference type="Proteomes" id="UP000007148">
    <property type="component" value="Unassembled WGS sequence"/>
</dbReference>
<evidence type="ECO:0000256" key="3">
    <source>
        <dbReference type="ARBA" id="ARBA00023274"/>
    </source>
</evidence>
<dbReference type="STRING" id="1109443.G4T8A0"/>
<dbReference type="GO" id="GO:0005739">
    <property type="term" value="C:mitochondrion"/>
    <property type="evidence" value="ECO:0007669"/>
    <property type="project" value="TreeGrafter"/>
</dbReference>
<keyword evidence="3" id="KW-0687">Ribonucleoprotein</keyword>
<dbReference type="PANTHER" id="PTHR10744">
    <property type="entry name" value="40S RIBOSOMAL PROTEIN S11 FAMILY MEMBER"/>
    <property type="match status" value="1"/>
</dbReference>
<organism evidence="5 6">
    <name type="scientific">Serendipita indica (strain DSM 11827)</name>
    <name type="common">Root endophyte fungus</name>
    <name type="synonym">Piriformospora indica</name>
    <dbReference type="NCBI Taxonomy" id="1109443"/>
    <lineage>
        <taxon>Eukaryota</taxon>
        <taxon>Fungi</taxon>
        <taxon>Dikarya</taxon>
        <taxon>Basidiomycota</taxon>
        <taxon>Agaricomycotina</taxon>
        <taxon>Agaricomycetes</taxon>
        <taxon>Sebacinales</taxon>
        <taxon>Serendipitaceae</taxon>
        <taxon>Serendipita</taxon>
    </lineage>
</organism>
<dbReference type="SUPFAM" id="SSF50249">
    <property type="entry name" value="Nucleic acid-binding proteins"/>
    <property type="match status" value="1"/>
</dbReference>
<dbReference type="InParanoid" id="G4T8A0"/>